<evidence type="ECO:0000313" key="3">
    <source>
        <dbReference type="Proteomes" id="UP000264800"/>
    </source>
</evidence>
<keyword evidence="1" id="KW-0472">Membrane</keyword>
<name>A0A3Q3BD09_KRYMA</name>
<sequence length="98" mass="11527">PRIKQYSIREMLNIRCIHHQRTKHQTKRNKVLYFQILAGVIYKHLQRSAESPADFMGIFSFILSAVASLFSVYAPELTDVHICRERECRRLLFSSEST</sequence>
<evidence type="ECO:0000256" key="1">
    <source>
        <dbReference type="SAM" id="Phobius"/>
    </source>
</evidence>
<proteinExistence type="predicted"/>
<dbReference type="Proteomes" id="UP000264800">
    <property type="component" value="Unplaced"/>
</dbReference>
<keyword evidence="3" id="KW-1185">Reference proteome</keyword>
<keyword evidence="1" id="KW-1133">Transmembrane helix</keyword>
<reference evidence="2" key="1">
    <citation type="submission" date="2025-08" db="UniProtKB">
        <authorList>
            <consortium name="Ensembl"/>
        </authorList>
    </citation>
    <scope>IDENTIFICATION</scope>
</reference>
<dbReference type="Ensembl" id="ENSKMAT00000028266.1">
    <property type="protein sequence ID" value="ENSKMAP00000027913.1"/>
    <property type="gene ID" value="ENSKMAG00000020700.1"/>
</dbReference>
<reference evidence="2" key="2">
    <citation type="submission" date="2025-09" db="UniProtKB">
        <authorList>
            <consortium name="Ensembl"/>
        </authorList>
    </citation>
    <scope>IDENTIFICATION</scope>
</reference>
<organism evidence="2 3">
    <name type="scientific">Kryptolebias marmoratus</name>
    <name type="common">Mangrove killifish</name>
    <name type="synonym">Rivulus marmoratus</name>
    <dbReference type="NCBI Taxonomy" id="37003"/>
    <lineage>
        <taxon>Eukaryota</taxon>
        <taxon>Metazoa</taxon>
        <taxon>Chordata</taxon>
        <taxon>Craniata</taxon>
        <taxon>Vertebrata</taxon>
        <taxon>Euteleostomi</taxon>
        <taxon>Actinopterygii</taxon>
        <taxon>Neopterygii</taxon>
        <taxon>Teleostei</taxon>
        <taxon>Neoteleostei</taxon>
        <taxon>Acanthomorphata</taxon>
        <taxon>Ovalentaria</taxon>
        <taxon>Atherinomorphae</taxon>
        <taxon>Cyprinodontiformes</taxon>
        <taxon>Rivulidae</taxon>
        <taxon>Kryptolebias</taxon>
    </lineage>
</organism>
<feature type="transmembrane region" description="Helical" evidence="1">
    <location>
        <begin position="31"/>
        <end position="49"/>
    </location>
</feature>
<accession>A0A3Q3BD09</accession>
<protein>
    <submittedName>
        <fullName evidence="2">Uncharacterized protein</fullName>
    </submittedName>
</protein>
<evidence type="ECO:0000313" key="2">
    <source>
        <dbReference type="Ensembl" id="ENSKMAP00000027913.1"/>
    </source>
</evidence>
<dbReference type="AlphaFoldDB" id="A0A3Q3BD09"/>
<feature type="transmembrane region" description="Helical" evidence="1">
    <location>
        <begin position="55"/>
        <end position="74"/>
    </location>
</feature>
<keyword evidence="1" id="KW-0812">Transmembrane</keyword>